<dbReference type="SUPFAM" id="SSF103473">
    <property type="entry name" value="MFS general substrate transporter"/>
    <property type="match status" value="1"/>
</dbReference>
<feature type="transmembrane region" description="Helical" evidence="4">
    <location>
        <begin position="321"/>
        <end position="340"/>
    </location>
</feature>
<dbReference type="PROSITE" id="PS50850">
    <property type="entry name" value="MFS"/>
    <property type="match status" value="1"/>
</dbReference>
<dbReference type="Pfam" id="PF07690">
    <property type="entry name" value="MFS_1"/>
    <property type="match status" value="1"/>
</dbReference>
<dbReference type="Gene3D" id="1.20.1250.20">
    <property type="entry name" value="MFS general substrate transporter like domains"/>
    <property type="match status" value="2"/>
</dbReference>
<proteinExistence type="predicted"/>
<feature type="transmembrane region" description="Helical" evidence="4">
    <location>
        <begin position="346"/>
        <end position="369"/>
    </location>
</feature>
<protein>
    <submittedName>
        <fullName evidence="6">MFS transporter</fullName>
    </submittedName>
</protein>
<feature type="transmembrane region" description="Helical" evidence="4">
    <location>
        <begin position="247"/>
        <end position="271"/>
    </location>
</feature>
<feature type="transmembrane region" description="Helical" evidence="4">
    <location>
        <begin position="29"/>
        <end position="46"/>
    </location>
</feature>
<feature type="transmembrane region" description="Helical" evidence="4">
    <location>
        <begin position="127"/>
        <end position="147"/>
    </location>
</feature>
<feature type="transmembrane region" description="Helical" evidence="4">
    <location>
        <begin position="66"/>
        <end position="86"/>
    </location>
</feature>
<feature type="transmembrane region" description="Helical" evidence="4">
    <location>
        <begin position="194"/>
        <end position="215"/>
    </location>
</feature>
<accession>A0A1X9N6X8</accession>
<feature type="transmembrane region" description="Helical" evidence="4">
    <location>
        <begin position="381"/>
        <end position="404"/>
    </location>
</feature>
<feature type="transmembrane region" description="Helical" evidence="4">
    <location>
        <begin position="98"/>
        <end position="115"/>
    </location>
</feature>
<evidence type="ECO:0000313" key="6">
    <source>
        <dbReference type="EMBL" id="ARN73456.1"/>
    </source>
</evidence>
<sequence length="447" mass="47428">MSTATAPASNNTFLGFISLQDGVNTGNMITFYFACLLGIMLAAFTPQLQPYILDEFLNIPASEQGMISGNLAFYGEITIILTTGLWGTMSDKFGRRPLMAGSYLIVALSMYLYPRSETYAELVFARIIFNAGIGMYSCIIITLMADYVRDNSRGKATGLLGMGNGLGAMISVFLLLQLPAIFQEQGMTPIEAGYATYHVAAVIALFAAVGMWFGLKKVEVVHEEGAETDSMLRLAQKGLIAAKDPGVALAYGASFIARGNVALVGTFFTLWLKQYGIIELNMNSAEALAKAGMVLGIAQGIALLSAPVFGIMTDRINRTTALIITLVVSVAGYMGTYFITDPFASGMLICAALIGMAEVGCIITSAVLIAQQTPLNIRGSVMGFFNLSGGVGILVGAVAGGWLFDNWLPQGPFVFIGGVALLVLIWAIAVRHKIVPLNQQADAGAAH</sequence>
<dbReference type="KEGG" id="osg:BST96_04600"/>
<evidence type="ECO:0000256" key="3">
    <source>
        <dbReference type="ARBA" id="ARBA00023136"/>
    </source>
</evidence>
<evidence type="ECO:0000256" key="1">
    <source>
        <dbReference type="ARBA" id="ARBA00022692"/>
    </source>
</evidence>
<dbReference type="EMBL" id="CP019343">
    <property type="protein sequence ID" value="ARN73456.1"/>
    <property type="molecule type" value="Genomic_DNA"/>
</dbReference>
<evidence type="ECO:0000259" key="5">
    <source>
        <dbReference type="PROSITE" id="PS50850"/>
    </source>
</evidence>
<evidence type="ECO:0000256" key="2">
    <source>
        <dbReference type="ARBA" id="ARBA00022989"/>
    </source>
</evidence>
<dbReference type="GO" id="GO:0022857">
    <property type="term" value="F:transmembrane transporter activity"/>
    <property type="evidence" value="ECO:0007669"/>
    <property type="project" value="InterPro"/>
</dbReference>
<dbReference type="STRING" id="716816.BST96_04600"/>
<keyword evidence="2 4" id="KW-1133">Transmembrane helix</keyword>
<dbReference type="InterPro" id="IPR020846">
    <property type="entry name" value="MFS_dom"/>
</dbReference>
<evidence type="ECO:0000256" key="4">
    <source>
        <dbReference type="SAM" id="Phobius"/>
    </source>
</evidence>
<dbReference type="AlphaFoldDB" id="A0A1X9N6X8"/>
<feature type="domain" description="Major facilitator superfamily (MFS) profile" evidence="5">
    <location>
        <begin position="31"/>
        <end position="435"/>
    </location>
</feature>
<keyword evidence="7" id="KW-1185">Reference proteome</keyword>
<evidence type="ECO:0000313" key="7">
    <source>
        <dbReference type="Proteomes" id="UP000193450"/>
    </source>
</evidence>
<gene>
    <name evidence="6" type="ORF">BST96_04600</name>
</gene>
<feature type="transmembrane region" description="Helical" evidence="4">
    <location>
        <begin position="159"/>
        <end position="182"/>
    </location>
</feature>
<dbReference type="PANTHER" id="PTHR23524:SF1">
    <property type="entry name" value="MRH DOMAIN-CONTAINING PROTEIN-RELATED"/>
    <property type="match status" value="1"/>
</dbReference>
<dbReference type="InterPro" id="IPR036259">
    <property type="entry name" value="MFS_trans_sf"/>
</dbReference>
<dbReference type="InterPro" id="IPR011701">
    <property type="entry name" value="MFS"/>
</dbReference>
<dbReference type="Proteomes" id="UP000193450">
    <property type="component" value="Chromosome"/>
</dbReference>
<name>A0A1X9N6X8_9GAMM</name>
<keyword evidence="1 4" id="KW-0812">Transmembrane</keyword>
<dbReference type="PANTHER" id="PTHR23524">
    <property type="entry name" value="TRANSPORTER, PUTATIVE (AFU_ORTHOLOGUE AFUA_8G04850)-RELATED"/>
    <property type="match status" value="1"/>
</dbReference>
<reference evidence="6 7" key="1">
    <citation type="submission" date="2016-11" db="EMBL/GenBank/DDBJ databases">
        <title>Trade-off between light-utilization and light-protection in marine flavobacteria.</title>
        <authorList>
            <person name="Kumagai Y."/>
        </authorList>
    </citation>
    <scope>NUCLEOTIDE SEQUENCE [LARGE SCALE GENOMIC DNA]</scope>
    <source>
        <strain evidence="6 7">NBRC 107125</strain>
    </source>
</reference>
<dbReference type="RefSeq" id="WP_240554890.1">
    <property type="nucleotide sequence ID" value="NZ_CP019343.1"/>
</dbReference>
<organism evidence="6 7">
    <name type="scientific">Oceanicoccus sagamiensis</name>
    <dbReference type="NCBI Taxonomy" id="716816"/>
    <lineage>
        <taxon>Bacteria</taxon>
        <taxon>Pseudomonadati</taxon>
        <taxon>Pseudomonadota</taxon>
        <taxon>Gammaproteobacteria</taxon>
        <taxon>Cellvibrionales</taxon>
        <taxon>Spongiibacteraceae</taxon>
        <taxon>Oceanicoccus</taxon>
    </lineage>
</organism>
<feature type="transmembrane region" description="Helical" evidence="4">
    <location>
        <begin position="410"/>
        <end position="430"/>
    </location>
</feature>
<feature type="transmembrane region" description="Helical" evidence="4">
    <location>
        <begin position="291"/>
        <end position="309"/>
    </location>
</feature>
<keyword evidence="3 4" id="KW-0472">Membrane</keyword>